<organism evidence="3 4">
    <name type="scientific">Sphingomonas oligophenolica</name>
    <dbReference type="NCBI Taxonomy" id="301154"/>
    <lineage>
        <taxon>Bacteria</taxon>
        <taxon>Pseudomonadati</taxon>
        <taxon>Pseudomonadota</taxon>
        <taxon>Alphaproteobacteria</taxon>
        <taxon>Sphingomonadales</taxon>
        <taxon>Sphingomonadaceae</taxon>
        <taxon>Sphingomonas</taxon>
    </lineage>
</organism>
<dbReference type="Gene3D" id="3.40.50.1820">
    <property type="entry name" value="alpha/beta hydrolase"/>
    <property type="match status" value="1"/>
</dbReference>
<accession>A0ABU9Y663</accession>
<proteinExistence type="predicted"/>
<dbReference type="PRINTS" id="PR00111">
    <property type="entry name" value="ABHYDROLASE"/>
</dbReference>
<dbReference type="GO" id="GO:0016787">
    <property type="term" value="F:hydrolase activity"/>
    <property type="evidence" value="ECO:0007669"/>
    <property type="project" value="UniProtKB-KW"/>
</dbReference>
<dbReference type="InterPro" id="IPR000639">
    <property type="entry name" value="Epox_hydrolase-like"/>
</dbReference>
<dbReference type="Pfam" id="PF00561">
    <property type="entry name" value="Abhydrolase_1"/>
    <property type="match status" value="1"/>
</dbReference>
<dbReference type="PRINTS" id="PR00412">
    <property type="entry name" value="EPOXHYDRLASE"/>
</dbReference>
<dbReference type="InterPro" id="IPR000073">
    <property type="entry name" value="AB_hydrolase_1"/>
</dbReference>
<evidence type="ECO:0000259" key="2">
    <source>
        <dbReference type="Pfam" id="PF00561"/>
    </source>
</evidence>
<evidence type="ECO:0000313" key="3">
    <source>
        <dbReference type="EMBL" id="MEN2791279.1"/>
    </source>
</evidence>
<dbReference type="Proteomes" id="UP001419910">
    <property type="component" value="Unassembled WGS sequence"/>
</dbReference>
<dbReference type="InterPro" id="IPR029058">
    <property type="entry name" value="AB_hydrolase_fold"/>
</dbReference>
<reference evidence="3 4" key="1">
    <citation type="submission" date="2024-05" db="EMBL/GenBank/DDBJ databases">
        <authorList>
            <person name="Liu Q."/>
            <person name="Xin Y.-H."/>
        </authorList>
    </citation>
    <scope>NUCLEOTIDE SEQUENCE [LARGE SCALE GENOMIC DNA]</scope>
    <source>
        <strain evidence="3 4">CGMCC 1.10181</strain>
    </source>
</reference>
<keyword evidence="1 3" id="KW-0378">Hydrolase</keyword>
<sequence>MREAGPPDGPLLILLHGFPESSRAWRKILRPLGERGFHVIAPDMRGYGSSDVPEGIDAYCLDLLVADVIGLADASGAPTFTLAGHDWGGIVAWAVAARHSDRVHRLVILNAPHPDTMRQEMRRHPAQLLRSWYAGFFQIPRLPERLLSAFGYRALRRSLLQTSRPGSFDPGEIAAYVEEWARPGRLTAMVNYYRALRIPRAPLGRITVPTLILWGMKDRFLGAHLATAAAGMCDDARIVRFAQDTHWLQHENPRQVVVEIAGFAQKAD</sequence>
<dbReference type="PANTHER" id="PTHR43329">
    <property type="entry name" value="EPOXIDE HYDROLASE"/>
    <property type="match status" value="1"/>
</dbReference>
<gene>
    <name evidence="3" type="ORF">ABC974_16715</name>
</gene>
<evidence type="ECO:0000256" key="1">
    <source>
        <dbReference type="ARBA" id="ARBA00022801"/>
    </source>
</evidence>
<protein>
    <submittedName>
        <fullName evidence="3">Alpha/beta hydrolase</fullName>
    </submittedName>
</protein>
<keyword evidence="4" id="KW-1185">Reference proteome</keyword>
<dbReference type="RefSeq" id="WP_343892478.1">
    <property type="nucleotide sequence ID" value="NZ_BAAAEH010000059.1"/>
</dbReference>
<evidence type="ECO:0000313" key="4">
    <source>
        <dbReference type="Proteomes" id="UP001419910"/>
    </source>
</evidence>
<feature type="domain" description="AB hydrolase-1" evidence="2">
    <location>
        <begin position="10"/>
        <end position="253"/>
    </location>
</feature>
<comment type="caution">
    <text evidence="3">The sequence shown here is derived from an EMBL/GenBank/DDBJ whole genome shotgun (WGS) entry which is preliminary data.</text>
</comment>
<name>A0ABU9Y663_9SPHN</name>
<dbReference type="SUPFAM" id="SSF53474">
    <property type="entry name" value="alpha/beta-Hydrolases"/>
    <property type="match status" value="1"/>
</dbReference>
<dbReference type="EMBL" id="JBDIME010000016">
    <property type="protein sequence ID" value="MEN2791279.1"/>
    <property type="molecule type" value="Genomic_DNA"/>
</dbReference>